<evidence type="ECO:0000256" key="5">
    <source>
        <dbReference type="ARBA" id="ARBA00022801"/>
    </source>
</evidence>
<evidence type="ECO:0000256" key="8">
    <source>
        <dbReference type="ARBA" id="ARBA00023157"/>
    </source>
</evidence>
<reference evidence="12 13" key="1">
    <citation type="submission" date="2022-03" db="EMBL/GenBank/DDBJ databases">
        <title>Hymenobactersp. isolated from the air.</title>
        <authorList>
            <person name="Won M."/>
            <person name="Kwon S.-W."/>
        </authorList>
    </citation>
    <scope>NUCLEOTIDE SEQUENCE [LARGE SCALE GENOMIC DNA]</scope>
    <source>
        <strain evidence="12 13">KACC 21982</strain>
    </source>
</reference>
<name>A0ABY4D3P3_9BACT</name>
<dbReference type="PANTHER" id="PTHR47466:SF1">
    <property type="entry name" value="METALLOPROTEASE MEP1 (AFU_ORTHOLOGUE AFUA_1G07730)-RELATED"/>
    <property type="match status" value="1"/>
</dbReference>
<dbReference type="RefSeq" id="WP_243797992.1">
    <property type="nucleotide sequence ID" value="NZ_CP094669.1"/>
</dbReference>
<evidence type="ECO:0000256" key="1">
    <source>
        <dbReference type="ARBA" id="ARBA00008721"/>
    </source>
</evidence>
<organism evidence="12 13">
    <name type="scientific">Hymenobacter tibetensis</name>
    <dbReference type="NCBI Taxonomy" id="497967"/>
    <lineage>
        <taxon>Bacteria</taxon>
        <taxon>Pseudomonadati</taxon>
        <taxon>Bacteroidota</taxon>
        <taxon>Cytophagia</taxon>
        <taxon>Cytophagales</taxon>
        <taxon>Hymenobacteraceae</taxon>
        <taxon>Hymenobacter</taxon>
    </lineage>
</organism>
<comment type="similarity">
    <text evidence="1">Belongs to the peptidase M43B family.</text>
</comment>
<keyword evidence="4 9" id="KW-0732">Signal</keyword>
<keyword evidence="3" id="KW-0479">Metal-binding</keyword>
<feature type="domain" description="Peptidase M43 pregnancy-associated plasma-A" evidence="10">
    <location>
        <begin position="180"/>
        <end position="316"/>
    </location>
</feature>
<dbReference type="InterPro" id="IPR026444">
    <property type="entry name" value="Secre_tail"/>
</dbReference>
<feature type="signal peptide" evidence="9">
    <location>
        <begin position="1"/>
        <end position="21"/>
    </location>
</feature>
<evidence type="ECO:0000259" key="11">
    <source>
        <dbReference type="Pfam" id="PF18962"/>
    </source>
</evidence>
<evidence type="ECO:0000256" key="7">
    <source>
        <dbReference type="ARBA" id="ARBA00023049"/>
    </source>
</evidence>
<evidence type="ECO:0000256" key="2">
    <source>
        <dbReference type="ARBA" id="ARBA00022670"/>
    </source>
</evidence>
<evidence type="ECO:0000256" key="6">
    <source>
        <dbReference type="ARBA" id="ARBA00022833"/>
    </source>
</evidence>
<keyword evidence="13" id="KW-1185">Reference proteome</keyword>
<protein>
    <submittedName>
        <fullName evidence="12">M43 family zinc metalloprotease</fullName>
    </submittedName>
</protein>
<dbReference type="Pfam" id="PF05572">
    <property type="entry name" value="Peptidase_M43"/>
    <property type="match status" value="1"/>
</dbReference>
<accession>A0ABY4D3P3</accession>
<dbReference type="SUPFAM" id="SSF55486">
    <property type="entry name" value="Metalloproteases ('zincins'), catalytic domain"/>
    <property type="match status" value="1"/>
</dbReference>
<dbReference type="NCBIfam" id="TIGR04183">
    <property type="entry name" value="Por_Secre_tail"/>
    <property type="match status" value="1"/>
</dbReference>
<dbReference type="Proteomes" id="UP000831113">
    <property type="component" value="Chromosome"/>
</dbReference>
<dbReference type="EMBL" id="CP094669">
    <property type="protein sequence ID" value="UOG74543.1"/>
    <property type="molecule type" value="Genomic_DNA"/>
</dbReference>
<evidence type="ECO:0000259" key="10">
    <source>
        <dbReference type="Pfam" id="PF05572"/>
    </source>
</evidence>
<dbReference type="PANTHER" id="PTHR47466">
    <property type="match status" value="1"/>
</dbReference>
<dbReference type="GO" id="GO:0008237">
    <property type="term" value="F:metallopeptidase activity"/>
    <property type="evidence" value="ECO:0007669"/>
    <property type="project" value="UniProtKB-KW"/>
</dbReference>
<dbReference type="Gene3D" id="3.40.390.10">
    <property type="entry name" value="Collagenase (Catalytic Domain)"/>
    <property type="match status" value="1"/>
</dbReference>
<keyword evidence="5" id="KW-0378">Hydrolase</keyword>
<dbReference type="CDD" id="cd04275">
    <property type="entry name" value="ZnMc_pappalysin_like"/>
    <property type="match status" value="1"/>
</dbReference>
<keyword evidence="2" id="KW-0645">Protease</keyword>
<sequence>MKSNFYALALSFLGLATTAFAQEARLAFDGTRTQPGRQCATMEVLQAQMAADPSLAQRMAAVEAQTRNFETNPTANRSTAGEVIIPVVVHVLYNTSDQNVATTQIEAQIRVLNEDFAKRNADAASIPPEFAGAAASTNIQFVLAKRDPNGAATTGIIRKQTKTRSWSTNDAVKNSRRGGDDAWPTSQYLNIWVCNLGNGLLGYAQFPGGAASTDGVVVLYSSLPGGSSKPYDKGRTATHEVGHWLNLRHIWGDASCGNDLVQDTPTQQTSNYGCPSFPRVTCSNGPTGDMFMNYMDYTDDACMYMFSAGQSTRMNALFGAGGQRASLLTSQGGTAPRQASSVAALATDRAAIGIYPNPASQTLNVSVPAKQASAWSVKVYDLRGYEMRQARYDGQGHVPVAGLPQGLYQVVVSDGQQTIRQRFQKD</sequence>
<proteinExistence type="inferred from homology"/>
<feature type="chain" id="PRO_5045935804" evidence="9">
    <location>
        <begin position="22"/>
        <end position="426"/>
    </location>
</feature>
<evidence type="ECO:0000313" key="13">
    <source>
        <dbReference type="Proteomes" id="UP000831113"/>
    </source>
</evidence>
<keyword evidence="6" id="KW-0862">Zinc</keyword>
<evidence type="ECO:0000256" key="3">
    <source>
        <dbReference type="ARBA" id="ARBA00022723"/>
    </source>
</evidence>
<evidence type="ECO:0000313" key="12">
    <source>
        <dbReference type="EMBL" id="UOG74543.1"/>
    </source>
</evidence>
<feature type="domain" description="Secretion system C-terminal sorting" evidence="11">
    <location>
        <begin position="354"/>
        <end position="421"/>
    </location>
</feature>
<gene>
    <name evidence="12" type="ORF">MTX78_20790</name>
</gene>
<dbReference type="Pfam" id="PF18962">
    <property type="entry name" value="Por_Secre_tail"/>
    <property type="match status" value="1"/>
</dbReference>
<evidence type="ECO:0000256" key="4">
    <source>
        <dbReference type="ARBA" id="ARBA00022729"/>
    </source>
</evidence>
<keyword evidence="8" id="KW-1015">Disulfide bond</keyword>
<evidence type="ECO:0000256" key="9">
    <source>
        <dbReference type="SAM" id="SignalP"/>
    </source>
</evidence>
<keyword evidence="7 12" id="KW-0482">Metalloprotease</keyword>
<dbReference type="InterPro" id="IPR008754">
    <property type="entry name" value="Peptidase_M43"/>
</dbReference>
<dbReference type="InterPro" id="IPR024079">
    <property type="entry name" value="MetalloPept_cat_dom_sf"/>
</dbReference>